<gene>
    <name evidence="12" type="ORF">HAX54_010546</name>
</gene>
<dbReference type="EMBL" id="JACEIK010001584">
    <property type="protein sequence ID" value="MCD7470577.1"/>
    <property type="molecule type" value="Genomic_DNA"/>
</dbReference>
<keyword evidence="9" id="KW-0472">Membrane</keyword>
<evidence type="ECO:0000313" key="13">
    <source>
        <dbReference type="Proteomes" id="UP000823775"/>
    </source>
</evidence>
<keyword evidence="4" id="KW-0808">Transferase</keyword>
<evidence type="ECO:0000256" key="2">
    <source>
        <dbReference type="ARBA" id="ARBA00012513"/>
    </source>
</evidence>
<dbReference type="PANTHER" id="PTHR47982">
    <property type="entry name" value="PROLINE-RICH RECEPTOR-LIKE PROTEIN KINASE PERK4"/>
    <property type="match status" value="1"/>
</dbReference>
<reference evidence="12 13" key="1">
    <citation type="journal article" date="2021" name="BMC Genomics">
        <title>Datura genome reveals duplications of psychoactive alkaloid biosynthetic genes and high mutation rate following tissue culture.</title>
        <authorList>
            <person name="Rajewski A."/>
            <person name="Carter-House D."/>
            <person name="Stajich J."/>
            <person name="Litt A."/>
        </authorList>
    </citation>
    <scope>NUCLEOTIDE SEQUENCE [LARGE SCALE GENOMIC DNA]</scope>
    <source>
        <strain evidence="12">AR-01</strain>
    </source>
</reference>
<evidence type="ECO:0000256" key="6">
    <source>
        <dbReference type="ARBA" id="ARBA00022741"/>
    </source>
</evidence>
<dbReference type="InterPro" id="IPR047117">
    <property type="entry name" value="PERK1-13-like"/>
</dbReference>
<evidence type="ECO:0000256" key="10">
    <source>
        <dbReference type="ARBA" id="ARBA00047899"/>
    </source>
</evidence>
<keyword evidence="7" id="KW-0067">ATP-binding</keyword>
<keyword evidence="8" id="KW-1133">Transmembrane helix</keyword>
<protein>
    <recommendedName>
        <fullName evidence="2">non-specific serine/threonine protein kinase</fullName>
        <ecNumber evidence="2">2.7.11.1</ecNumber>
    </recommendedName>
</protein>
<dbReference type="SUPFAM" id="SSF56112">
    <property type="entry name" value="Protein kinase-like (PK-like)"/>
    <property type="match status" value="1"/>
</dbReference>
<evidence type="ECO:0000256" key="11">
    <source>
        <dbReference type="ARBA" id="ARBA00048679"/>
    </source>
</evidence>
<dbReference type="EC" id="2.7.11.1" evidence="2"/>
<keyword evidence="5" id="KW-0812">Transmembrane</keyword>
<comment type="catalytic activity">
    <reaction evidence="11">
        <text>L-seryl-[protein] + ATP = O-phospho-L-seryl-[protein] + ADP + H(+)</text>
        <dbReference type="Rhea" id="RHEA:17989"/>
        <dbReference type="Rhea" id="RHEA-COMP:9863"/>
        <dbReference type="Rhea" id="RHEA-COMP:11604"/>
        <dbReference type="ChEBI" id="CHEBI:15378"/>
        <dbReference type="ChEBI" id="CHEBI:29999"/>
        <dbReference type="ChEBI" id="CHEBI:30616"/>
        <dbReference type="ChEBI" id="CHEBI:83421"/>
        <dbReference type="ChEBI" id="CHEBI:456216"/>
        <dbReference type="EC" id="2.7.11.1"/>
    </reaction>
</comment>
<evidence type="ECO:0000256" key="9">
    <source>
        <dbReference type="ARBA" id="ARBA00023136"/>
    </source>
</evidence>
<evidence type="ECO:0000256" key="4">
    <source>
        <dbReference type="ARBA" id="ARBA00022679"/>
    </source>
</evidence>
<organism evidence="12 13">
    <name type="scientific">Datura stramonium</name>
    <name type="common">Jimsonweed</name>
    <name type="synonym">Common thornapple</name>
    <dbReference type="NCBI Taxonomy" id="4076"/>
    <lineage>
        <taxon>Eukaryota</taxon>
        <taxon>Viridiplantae</taxon>
        <taxon>Streptophyta</taxon>
        <taxon>Embryophyta</taxon>
        <taxon>Tracheophyta</taxon>
        <taxon>Spermatophyta</taxon>
        <taxon>Magnoliopsida</taxon>
        <taxon>eudicotyledons</taxon>
        <taxon>Gunneridae</taxon>
        <taxon>Pentapetalae</taxon>
        <taxon>asterids</taxon>
        <taxon>lamiids</taxon>
        <taxon>Solanales</taxon>
        <taxon>Solanaceae</taxon>
        <taxon>Solanoideae</taxon>
        <taxon>Datureae</taxon>
        <taxon>Datura</taxon>
    </lineage>
</organism>
<evidence type="ECO:0000256" key="8">
    <source>
        <dbReference type="ARBA" id="ARBA00022989"/>
    </source>
</evidence>
<keyword evidence="3" id="KW-0723">Serine/threonine-protein kinase</keyword>
<dbReference type="Gene3D" id="1.10.510.10">
    <property type="entry name" value="Transferase(Phosphotransferase) domain 1"/>
    <property type="match status" value="1"/>
</dbReference>
<sequence>MKIAIRYPQRHKVFKHSLDINFEARVSDFGLAKLAQDANTHVTTRVVGTFGEESLVEWARPLLAHALEKLEFDQLADPRLEKNYVVPEMFQMIEAAAACVRHSAAKRPGMGQIMRAFENMSTSDLTNGMKVGESTIYNSAEQSAEIRLFQGWHLVVQILVCIFSQGTQHSGESAEDKV</sequence>
<evidence type="ECO:0000256" key="7">
    <source>
        <dbReference type="ARBA" id="ARBA00022840"/>
    </source>
</evidence>
<name>A0ABS8TGF7_DATST</name>
<evidence type="ECO:0000256" key="3">
    <source>
        <dbReference type="ARBA" id="ARBA00022527"/>
    </source>
</evidence>
<accession>A0ABS8TGF7</accession>
<comment type="catalytic activity">
    <reaction evidence="10">
        <text>L-threonyl-[protein] + ATP = O-phospho-L-threonyl-[protein] + ADP + H(+)</text>
        <dbReference type="Rhea" id="RHEA:46608"/>
        <dbReference type="Rhea" id="RHEA-COMP:11060"/>
        <dbReference type="Rhea" id="RHEA-COMP:11605"/>
        <dbReference type="ChEBI" id="CHEBI:15378"/>
        <dbReference type="ChEBI" id="CHEBI:30013"/>
        <dbReference type="ChEBI" id="CHEBI:30616"/>
        <dbReference type="ChEBI" id="CHEBI:61977"/>
        <dbReference type="ChEBI" id="CHEBI:456216"/>
        <dbReference type="EC" id="2.7.11.1"/>
    </reaction>
</comment>
<evidence type="ECO:0000256" key="5">
    <source>
        <dbReference type="ARBA" id="ARBA00022692"/>
    </source>
</evidence>
<comment type="subcellular location">
    <subcellularLocation>
        <location evidence="1">Cell membrane</location>
        <topology evidence="1">Single-pass membrane protein</topology>
    </subcellularLocation>
</comment>
<dbReference type="PANTHER" id="PTHR47982:SF45">
    <property type="entry name" value="NON-SPECIFIC SERINE_THREONINE PROTEIN KINASE"/>
    <property type="match status" value="1"/>
</dbReference>
<evidence type="ECO:0000313" key="12">
    <source>
        <dbReference type="EMBL" id="MCD7470577.1"/>
    </source>
</evidence>
<keyword evidence="13" id="KW-1185">Reference proteome</keyword>
<keyword evidence="3" id="KW-0418">Kinase</keyword>
<evidence type="ECO:0000256" key="1">
    <source>
        <dbReference type="ARBA" id="ARBA00004162"/>
    </source>
</evidence>
<dbReference type="InterPro" id="IPR011009">
    <property type="entry name" value="Kinase-like_dom_sf"/>
</dbReference>
<dbReference type="Proteomes" id="UP000823775">
    <property type="component" value="Unassembled WGS sequence"/>
</dbReference>
<proteinExistence type="predicted"/>
<keyword evidence="6" id="KW-0547">Nucleotide-binding</keyword>
<comment type="caution">
    <text evidence="12">The sequence shown here is derived from an EMBL/GenBank/DDBJ whole genome shotgun (WGS) entry which is preliminary data.</text>
</comment>